<dbReference type="HAMAP" id="MF_01963">
    <property type="entry name" value="MTAP"/>
    <property type="match status" value="1"/>
</dbReference>
<gene>
    <name evidence="4" type="ORF">METZ01_LOCUS11937</name>
</gene>
<dbReference type="AlphaFoldDB" id="A0A381P065"/>
<evidence type="ECO:0000259" key="3">
    <source>
        <dbReference type="Pfam" id="PF01048"/>
    </source>
</evidence>
<dbReference type="Pfam" id="PF01048">
    <property type="entry name" value="PNP_UDP_1"/>
    <property type="match status" value="1"/>
</dbReference>
<dbReference type="InterPro" id="IPR000845">
    <property type="entry name" value="Nucleoside_phosphorylase_d"/>
</dbReference>
<dbReference type="GO" id="GO:0009116">
    <property type="term" value="P:nucleoside metabolic process"/>
    <property type="evidence" value="ECO:0007669"/>
    <property type="project" value="InterPro"/>
</dbReference>
<keyword evidence="1" id="KW-0328">Glycosyltransferase</keyword>
<dbReference type="EMBL" id="UINC01000662">
    <property type="protein sequence ID" value="SUZ59083.1"/>
    <property type="molecule type" value="Genomic_DNA"/>
</dbReference>
<dbReference type="SUPFAM" id="SSF53167">
    <property type="entry name" value="Purine and uridine phosphorylases"/>
    <property type="match status" value="1"/>
</dbReference>
<feature type="domain" description="Nucleoside phosphorylase" evidence="3">
    <location>
        <begin position="16"/>
        <end position="250"/>
    </location>
</feature>
<dbReference type="PANTHER" id="PTHR42679:SF2">
    <property type="entry name" value="S-METHYL-5'-THIOADENOSINE PHOSPHORYLASE"/>
    <property type="match status" value="1"/>
</dbReference>
<name>A0A381P065_9ZZZZ</name>
<dbReference type="Gene3D" id="3.40.50.1580">
    <property type="entry name" value="Nucleoside phosphorylase domain"/>
    <property type="match status" value="1"/>
</dbReference>
<dbReference type="GO" id="GO:0005829">
    <property type="term" value="C:cytosol"/>
    <property type="evidence" value="ECO:0007669"/>
    <property type="project" value="TreeGrafter"/>
</dbReference>
<keyword evidence="2" id="KW-0808">Transferase</keyword>
<dbReference type="CDD" id="cd09010">
    <property type="entry name" value="MTAP_SsMTAPII_like_MTIP"/>
    <property type="match status" value="1"/>
</dbReference>
<dbReference type="NCBIfam" id="NF006599">
    <property type="entry name" value="PRK09136.1"/>
    <property type="match status" value="1"/>
</dbReference>
<evidence type="ECO:0000313" key="4">
    <source>
        <dbReference type="EMBL" id="SUZ59083.1"/>
    </source>
</evidence>
<dbReference type="InterPro" id="IPR010044">
    <property type="entry name" value="MTAP"/>
</dbReference>
<reference evidence="4" key="1">
    <citation type="submission" date="2018-05" db="EMBL/GenBank/DDBJ databases">
        <authorList>
            <person name="Lanie J.A."/>
            <person name="Ng W.-L."/>
            <person name="Kazmierczak K.M."/>
            <person name="Andrzejewski T.M."/>
            <person name="Davidsen T.M."/>
            <person name="Wayne K.J."/>
            <person name="Tettelin H."/>
            <person name="Glass J.I."/>
            <person name="Rusch D."/>
            <person name="Podicherti R."/>
            <person name="Tsui H.-C.T."/>
            <person name="Winkler M.E."/>
        </authorList>
    </citation>
    <scope>NUCLEOTIDE SEQUENCE</scope>
</reference>
<dbReference type="PANTHER" id="PTHR42679">
    <property type="entry name" value="S-METHYL-5'-THIOADENOSINE PHOSPHORYLASE"/>
    <property type="match status" value="1"/>
</dbReference>
<accession>A0A381P065</accession>
<evidence type="ECO:0000256" key="1">
    <source>
        <dbReference type="ARBA" id="ARBA00022676"/>
    </source>
</evidence>
<organism evidence="4">
    <name type="scientific">marine metagenome</name>
    <dbReference type="NCBI Taxonomy" id="408172"/>
    <lineage>
        <taxon>unclassified sequences</taxon>
        <taxon>metagenomes</taxon>
        <taxon>ecological metagenomes</taxon>
    </lineage>
</organism>
<sequence length="269" mass="29467">MFTGLSRSDFMRAIQYAIIGGTGVYDSGAASDNVFVQTEFGEVEVDIAEVQGNSIAFLARHGKQHGIPPHRINYRANLKALQKIGVNQIFATAAVGSLNPDFPTGSLVLLADFLDMTKQRPLTFFEGGSDGAKHVNMDDPYCVNLRQKLGETAIQHKVHFKGDAVYICTEGPRFETEAEIKMMRQWGADVVGMTSVPEVVLAKELGMCYASVGFVVNMATGMESGPIQLAEIEETLSRNKERINRMFLDIFSKKPDQQSCACADSIVCL</sequence>
<protein>
    <recommendedName>
        <fullName evidence="3">Nucleoside phosphorylase domain-containing protein</fullName>
    </recommendedName>
</protein>
<dbReference type="GO" id="GO:0017061">
    <property type="term" value="F:S-methyl-5-thioadenosine phosphorylase activity"/>
    <property type="evidence" value="ECO:0007669"/>
    <property type="project" value="InterPro"/>
</dbReference>
<dbReference type="InterPro" id="IPR035994">
    <property type="entry name" value="Nucleoside_phosphorylase_sf"/>
</dbReference>
<evidence type="ECO:0000256" key="2">
    <source>
        <dbReference type="ARBA" id="ARBA00022679"/>
    </source>
</evidence>
<dbReference type="GO" id="GO:0019509">
    <property type="term" value="P:L-methionine salvage from methylthioadenosine"/>
    <property type="evidence" value="ECO:0007669"/>
    <property type="project" value="TreeGrafter"/>
</dbReference>
<proteinExistence type="inferred from homology"/>